<comment type="similarity">
    <text evidence="1">Belongs to the helicase family.</text>
</comment>
<dbReference type="Proteomes" id="UP000219338">
    <property type="component" value="Unassembled WGS sequence"/>
</dbReference>
<dbReference type="GO" id="GO:0006310">
    <property type="term" value="P:DNA recombination"/>
    <property type="evidence" value="ECO:0007669"/>
    <property type="project" value="UniProtKB-KW"/>
</dbReference>
<dbReference type="SUPFAM" id="SSF52540">
    <property type="entry name" value="P-loop containing nucleoside triphosphate hydrolases"/>
    <property type="match status" value="1"/>
</dbReference>
<evidence type="ECO:0000313" key="3">
    <source>
        <dbReference type="EMBL" id="SJL05240.1"/>
    </source>
</evidence>
<keyword evidence="1" id="KW-0378">Hydrolase</keyword>
<gene>
    <name evidence="3" type="ORF">ARMOST_08606</name>
</gene>
<evidence type="ECO:0000313" key="4">
    <source>
        <dbReference type="Proteomes" id="UP000219338"/>
    </source>
</evidence>
<keyword evidence="1" id="KW-0233">DNA recombination</keyword>
<accession>A0A284R958</accession>
<sequence length="197" mass="21744">MGINHLLVIDEISMFEKSLLCKLSDSAMVTHSQMGLPNADRPFEGMNMIISGDFHQFPPVANAHATLYDLANSSDLATQSHALYRQFKTVVLLKDQILDLTYPPALIKFRPMNDTDVPTFEGLSLGVLPIIPSEASFPMKPKSGSVYTVHRHQLALTAAYSFTHHKGQGQTLGYVKVDLADPPRHPIDAFHAYVALS</sequence>
<dbReference type="GO" id="GO:0005524">
    <property type="term" value="F:ATP binding"/>
    <property type="evidence" value="ECO:0007669"/>
    <property type="project" value="UniProtKB-KW"/>
</dbReference>
<dbReference type="GO" id="GO:0006281">
    <property type="term" value="P:DNA repair"/>
    <property type="evidence" value="ECO:0007669"/>
    <property type="project" value="UniProtKB-KW"/>
</dbReference>
<evidence type="ECO:0000256" key="1">
    <source>
        <dbReference type="RuleBase" id="RU363044"/>
    </source>
</evidence>
<comment type="catalytic activity">
    <reaction evidence="1">
        <text>ATP + H2O = ADP + phosphate + H(+)</text>
        <dbReference type="Rhea" id="RHEA:13065"/>
        <dbReference type="ChEBI" id="CHEBI:15377"/>
        <dbReference type="ChEBI" id="CHEBI:15378"/>
        <dbReference type="ChEBI" id="CHEBI:30616"/>
        <dbReference type="ChEBI" id="CHEBI:43474"/>
        <dbReference type="ChEBI" id="CHEBI:456216"/>
        <dbReference type="EC" id="5.6.2.3"/>
    </reaction>
</comment>
<dbReference type="AlphaFoldDB" id="A0A284R958"/>
<dbReference type="GO" id="GO:0043139">
    <property type="term" value="F:5'-3' DNA helicase activity"/>
    <property type="evidence" value="ECO:0007669"/>
    <property type="project" value="UniProtKB-EC"/>
</dbReference>
<dbReference type="EC" id="5.6.2.3" evidence="1"/>
<keyword evidence="4" id="KW-1185">Reference proteome</keyword>
<dbReference type="Pfam" id="PF05970">
    <property type="entry name" value="PIF1"/>
    <property type="match status" value="1"/>
</dbReference>
<dbReference type="Gene3D" id="3.40.50.300">
    <property type="entry name" value="P-loop containing nucleotide triphosphate hydrolases"/>
    <property type="match status" value="1"/>
</dbReference>
<dbReference type="InterPro" id="IPR010285">
    <property type="entry name" value="DNA_helicase_pif1-like_DEAD"/>
</dbReference>
<reference evidence="4" key="1">
    <citation type="journal article" date="2017" name="Nat. Ecol. Evol.">
        <title>Genome expansion and lineage-specific genetic innovations in the forest pathogenic fungi Armillaria.</title>
        <authorList>
            <person name="Sipos G."/>
            <person name="Prasanna A.N."/>
            <person name="Walter M.C."/>
            <person name="O'Connor E."/>
            <person name="Balint B."/>
            <person name="Krizsan K."/>
            <person name="Kiss B."/>
            <person name="Hess J."/>
            <person name="Varga T."/>
            <person name="Slot J."/>
            <person name="Riley R."/>
            <person name="Boka B."/>
            <person name="Rigling D."/>
            <person name="Barry K."/>
            <person name="Lee J."/>
            <person name="Mihaltcheva S."/>
            <person name="LaButti K."/>
            <person name="Lipzen A."/>
            <person name="Waldron R."/>
            <person name="Moloney N.M."/>
            <person name="Sperisen C."/>
            <person name="Kredics L."/>
            <person name="Vagvoelgyi C."/>
            <person name="Patrignani A."/>
            <person name="Fitzpatrick D."/>
            <person name="Nagy I."/>
            <person name="Doyle S."/>
            <person name="Anderson J.B."/>
            <person name="Grigoriev I.V."/>
            <person name="Gueldener U."/>
            <person name="Muensterkoetter M."/>
            <person name="Nagy L.G."/>
        </authorList>
    </citation>
    <scope>NUCLEOTIDE SEQUENCE [LARGE SCALE GENOMIC DNA]</scope>
    <source>
        <strain evidence="4">C18/9</strain>
    </source>
</reference>
<keyword evidence="1" id="KW-0347">Helicase</keyword>
<protein>
    <recommendedName>
        <fullName evidence="1">ATP-dependent DNA helicase</fullName>
        <ecNumber evidence="1">5.6.2.3</ecNumber>
    </recommendedName>
</protein>
<feature type="domain" description="DNA helicase Pif1-like DEAD-box helicase" evidence="2">
    <location>
        <begin position="5"/>
        <end position="65"/>
    </location>
</feature>
<keyword evidence="1" id="KW-0227">DNA damage</keyword>
<keyword evidence="1" id="KW-0067">ATP-binding</keyword>
<comment type="cofactor">
    <cofactor evidence="1">
        <name>Mg(2+)</name>
        <dbReference type="ChEBI" id="CHEBI:18420"/>
    </cofactor>
</comment>
<dbReference type="EMBL" id="FUEG01000006">
    <property type="protein sequence ID" value="SJL05240.1"/>
    <property type="molecule type" value="Genomic_DNA"/>
</dbReference>
<dbReference type="GO" id="GO:0000723">
    <property type="term" value="P:telomere maintenance"/>
    <property type="evidence" value="ECO:0007669"/>
    <property type="project" value="InterPro"/>
</dbReference>
<keyword evidence="1" id="KW-0547">Nucleotide-binding</keyword>
<proteinExistence type="inferred from homology"/>
<name>A0A284R958_ARMOS</name>
<dbReference type="GO" id="GO:0016887">
    <property type="term" value="F:ATP hydrolysis activity"/>
    <property type="evidence" value="ECO:0007669"/>
    <property type="project" value="RHEA"/>
</dbReference>
<evidence type="ECO:0000259" key="2">
    <source>
        <dbReference type="Pfam" id="PF05970"/>
    </source>
</evidence>
<dbReference type="InterPro" id="IPR027417">
    <property type="entry name" value="P-loop_NTPase"/>
</dbReference>
<keyword evidence="1" id="KW-0234">DNA repair</keyword>
<organism evidence="3 4">
    <name type="scientific">Armillaria ostoyae</name>
    <name type="common">Armillaria root rot fungus</name>
    <dbReference type="NCBI Taxonomy" id="47428"/>
    <lineage>
        <taxon>Eukaryota</taxon>
        <taxon>Fungi</taxon>
        <taxon>Dikarya</taxon>
        <taxon>Basidiomycota</taxon>
        <taxon>Agaricomycotina</taxon>
        <taxon>Agaricomycetes</taxon>
        <taxon>Agaricomycetidae</taxon>
        <taxon>Agaricales</taxon>
        <taxon>Marasmiineae</taxon>
        <taxon>Physalacriaceae</taxon>
        <taxon>Armillaria</taxon>
    </lineage>
</organism>
<dbReference type="OrthoDB" id="2986975at2759"/>